<evidence type="ECO:0000313" key="7">
    <source>
        <dbReference type="EMBL" id="KAJ3609320.1"/>
    </source>
</evidence>
<organism evidence="7 8">
    <name type="scientific">Muraenolepis orangiensis</name>
    <name type="common">Patagonian moray cod</name>
    <dbReference type="NCBI Taxonomy" id="630683"/>
    <lineage>
        <taxon>Eukaryota</taxon>
        <taxon>Metazoa</taxon>
        <taxon>Chordata</taxon>
        <taxon>Craniata</taxon>
        <taxon>Vertebrata</taxon>
        <taxon>Euteleostomi</taxon>
        <taxon>Actinopterygii</taxon>
        <taxon>Neopterygii</taxon>
        <taxon>Teleostei</taxon>
        <taxon>Neoteleostei</taxon>
        <taxon>Acanthomorphata</taxon>
        <taxon>Zeiogadaria</taxon>
        <taxon>Gadariae</taxon>
        <taxon>Gadiformes</taxon>
        <taxon>Muraenolepidoidei</taxon>
        <taxon>Muraenolepididae</taxon>
        <taxon>Muraenolepis</taxon>
    </lineage>
</organism>
<gene>
    <name evidence="7" type="ORF">NHX12_023843</name>
</gene>
<dbReference type="PANTHER" id="PTHR10417:SF3">
    <property type="entry name" value="GLUCOCORTICOID MODULATORY ELEMENT-BINDING PROTEIN 1"/>
    <property type="match status" value="1"/>
</dbReference>
<keyword evidence="4" id="KW-0175">Coiled coil</keyword>
<evidence type="ECO:0000256" key="4">
    <source>
        <dbReference type="SAM" id="Coils"/>
    </source>
</evidence>
<name>A0A9Q0EPM0_9TELE</name>
<dbReference type="InterPro" id="IPR059099">
    <property type="entry name" value="GMEB1/2/Spe-44_dom"/>
</dbReference>
<comment type="caution">
    <text evidence="7">The sequence shown here is derived from an EMBL/GenBank/DDBJ whole genome shotgun (WGS) entry which is preliminary data.</text>
</comment>
<keyword evidence="1" id="KW-0805">Transcription regulation</keyword>
<feature type="region of interest" description="Disordered" evidence="5">
    <location>
        <begin position="245"/>
        <end position="286"/>
    </location>
</feature>
<dbReference type="EMBL" id="JANIIK010000039">
    <property type="protein sequence ID" value="KAJ3609320.1"/>
    <property type="molecule type" value="Genomic_DNA"/>
</dbReference>
<dbReference type="OrthoDB" id="5792412at2759"/>
<proteinExistence type="predicted"/>
<dbReference type="AlphaFoldDB" id="A0A9Q0EPM0"/>
<protein>
    <recommendedName>
        <fullName evidence="6">GMEB1/2/Spe-44-like domain-containing protein</fullName>
    </recommendedName>
</protein>
<evidence type="ECO:0000256" key="3">
    <source>
        <dbReference type="ARBA" id="ARBA00023242"/>
    </source>
</evidence>
<reference evidence="7" key="1">
    <citation type="submission" date="2022-07" db="EMBL/GenBank/DDBJ databases">
        <title>Chromosome-level genome of Muraenolepis orangiensis.</title>
        <authorList>
            <person name="Kim J."/>
        </authorList>
    </citation>
    <scope>NUCLEOTIDE SEQUENCE</scope>
    <source>
        <strain evidence="7">KU_S4_2022</strain>
        <tissue evidence="7">Muscle</tissue>
    </source>
</reference>
<evidence type="ECO:0000256" key="2">
    <source>
        <dbReference type="ARBA" id="ARBA00023163"/>
    </source>
</evidence>
<feature type="compositionally biased region" description="Polar residues" evidence="5">
    <location>
        <begin position="88"/>
        <end position="99"/>
    </location>
</feature>
<feature type="region of interest" description="Disordered" evidence="5">
    <location>
        <begin position="85"/>
        <end position="148"/>
    </location>
</feature>
<evidence type="ECO:0000256" key="1">
    <source>
        <dbReference type="ARBA" id="ARBA00023015"/>
    </source>
</evidence>
<dbReference type="GO" id="GO:0000978">
    <property type="term" value="F:RNA polymerase II cis-regulatory region sequence-specific DNA binding"/>
    <property type="evidence" value="ECO:0007669"/>
    <property type="project" value="TreeGrafter"/>
</dbReference>
<dbReference type="PANTHER" id="PTHR10417">
    <property type="entry name" value="GLUCOCORTICOID MODULATORY ELEMENT-BINDING PROTEIN"/>
    <property type="match status" value="1"/>
</dbReference>
<dbReference type="GO" id="GO:0006357">
    <property type="term" value="P:regulation of transcription by RNA polymerase II"/>
    <property type="evidence" value="ECO:0007669"/>
    <property type="project" value="TreeGrafter"/>
</dbReference>
<sequence>MATTEVTMSMGEVVVMKTTEDAGDSDDPSKTQPFIHTRFFLLRASRKMMDSGQLDFYEHGMLCTNTCRSTKFDLLINNTRFPPDGSGLLNTPTSSQGEASQGPAAPVVLDNGGVAAAETEAEDGTETLAGKMDWSSVAEDSSDKRDGGEISEETLNFWKGIADVGLMGEVVSNITTELLGLLNGVQHAGDQTPIQDAEVAVLSNLAQVFGLLDSVKKILERKREQTDPSEEQVLSALTNLEQQLEEQRRLPPVRTLLSSPPAGNIKTPAKRQSAKRPRLQRPTSTTTILASPHGALQPQQFTLLSPMLSSGASGQPFTVTSLAPASSSNTVTLLPPGAQVFTRYVVAGIDGKGTETFTLHPSSGLTLVGTASPGGDGGCQQLSTLLSPMELVQLGQQAGLVGGTTEVLVQQDVIAVEDVEEEEEDEEEEVGEVAAEVEEVVVVGETAGLEQHAVIEINPAPVEQVDGVGVMELQLSEVVGSHHLHHQTQTGAMQELQLSEVVGSHHLHHQTQAGAMQELQLSEVVGSHHLHHQTQTGTLQRLHLDANGQLAGLHIVVIEDSTQGVTKIQ</sequence>
<dbReference type="GO" id="GO:0005634">
    <property type="term" value="C:nucleus"/>
    <property type="evidence" value="ECO:0007669"/>
    <property type="project" value="TreeGrafter"/>
</dbReference>
<feature type="compositionally biased region" description="Basic residues" evidence="5">
    <location>
        <begin position="268"/>
        <end position="279"/>
    </location>
</feature>
<evidence type="ECO:0000256" key="5">
    <source>
        <dbReference type="SAM" id="MobiDB-lite"/>
    </source>
</evidence>
<keyword evidence="8" id="KW-1185">Reference proteome</keyword>
<feature type="coiled-coil region" evidence="4">
    <location>
        <begin position="409"/>
        <end position="436"/>
    </location>
</feature>
<keyword evidence="2" id="KW-0804">Transcription</keyword>
<evidence type="ECO:0000259" key="6">
    <source>
        <dbReference type="Pfam" id="PF25892"/>
    </source>
</evidence>
<feature type="domain" description="GMEB1/2/Spe-44-like" evidence="6">
    <location>
        <begin position="149"/>
        <end position="249"/>
    </location>
</feature>
<keyword evidence="3" id="KW-0539">Nucleus</keyword>
<evidence type="ECO:0000313" key="8">
    <source>
        <dbReference type="Proteomes" id="UP001148018"/>
    </source>
</evidence>
<accession>A0A9Q0EPM0</accession>
<dbReference type="Proteomes" id="UP001148018">
    <property type="component" value="Unassembled WGS sequence"/>
</dbReference>
<dbReference type="Pfam" id="PF25892">
    <property type="entry name" value="Spe-44"/>
    <property type="match status" value="1"/>
</dbReference>